<accession>A0ABT1QWW8</accession>
<keyword evidence="2" id="KW-0560">Oxidoreductase</keyword>
<name>A0ABT1QWW8_9GAMM</name>
<dbReference type="Gene3D" id="2.60.120.10">
    <property type="entry name" value="Jelly Rolls"/>
    <property type="match status" value="1"/>
</dbReference>
<dbReference type="RefSeq" id="WP_255915974.1">
    <property type="nucleotide sequence ID" value="NZ_JANFQO010000021.1"/>
</dbReference>
<sequence>MADVSADFARAMARKKQAASETAAAIPRRRFLAEIGLFASACALAPLLRADPRMAGARDARDWLQRVEHLSQQLKAARIASAGWRREIDALNGATALQEFLPQLQFQRALETLTRTGKDPVKSFVTLADVDGSLRRAAFAAAYFVFAKGQVITPHGHRGMVSAHTVVAGKLHVRTYDRLGRDAGALRLRPRLDTRAGPGFSAAISAREGNVHWFVAEQDASATLDVIVQDIDANGRAFALELVDPLAAQLDSDGVLHAPLLSWEQSSRKYQQGQA</sequence>
<evidence type="ECO:0000256" key="3">
    <source>
        <dbReference type="ARBA" id="ARBA00023004"/>
    </source>
</evidence>
<dbReference type="SUPFAM" id="SSF51182">
    <property type="entry name" value="RmlC-like cupins"/>
    <property type="match status" value="1"/>
</dbReference>
<evidence type="ECO:0000313" key="4">
    <source>
        <dbReference type="EMBL" id="MCQ4166784.1"/>
    </source>
</evidence>
<dbReference type="Pfam" id="PF07847">
    <property type="entry name" value="PCO_ADO"/>
    <property type="match status" value="1"/>
</dbReference>
<gene>
    <name evidence="4" type="ORF">NM961_18890</name>
</gene>
<organism evidence="4 5">
    <name type="scientific">Tahibacter harae</name>
    <dbReference type="NCBI Taxonomy" id="2963937"/>
    <lineage>
        <taxon>Bacteria</taxon>
        <taxon>Pseudomonadati</taxon>
        <taxon>Pseudomonadota</taxon>
        <taxon>Gammaproteobacteria</taxon>
        <taxon>Lysobacterales</taxon>
        <taxon>Rhodanobacteraceae</taxon>
        <taxon>Tahibacter</taxon>
    </lineage>
</organism>
<keyword evidence="1" id="KW-0479">Metal-binding</keyword>
<comment type="caution">
    <text evidence="4">The sequence shown here is derived from an EMBL/GenBank/DDBJ whole genome shotgun (WGS) entry which is preliminary data.</text>
</comment>
<evidence type="ECO:0000256" key="1">
    <source>
        <dbReference type="ARBA" id="ARBA00022723"/>
    </source>
</evidence>
<reference evidence="4" key="1">
    <citation type="submission" date="2022-07" db="EMBL/GenBank/DDBJ databases">
        <title>Tahibacter sp., a new gammaproteobacterium isolated from the silt sample collected at pig farm.</title>
        <authorList>
            <person name="Chen H."/>
        </authorList>
    </citation>
    <scope>NUCLEOTIDE SEQUENCE</scope>
    <source>
        <strain evidence="4">P2K</strain>
    </source>
</reference>
<keyword evidence="5" id="KW-1185">Reference proteome</keyword>
<dbReference type="Proteomes" id="UP001165498">
    <property type="component" value="Unassembled WGS sequence"/>
</dbReference>
<dbReference type="InterPro" id="IPR011051">
    <property type="entry name" value="RmlC_Cupin_sf"/>
</dbReference>
<dbReference type="InterPro" id="IPR012864">
    <property type="entry name" value="PCO/ADO"/>
</dbReference>
<evidence type="ECO:0000256" key="2">
    <source>
        <dbReference type="ARBA" id="ARBA00023002"/>
    </source>
</evidence>
<evidence type="ECO:0000313" key="5">
    <source>
        <dbReference type="Proteomes" id="UP001165498"/>
    </source>
</evidence>
<dbReference type="EMBL" id="JANFQO010000021">
    <property type="protein sequence ID" value="MCQ4166784.1"/>
    <property type="molecule type" value="Genomic_DNA"/>
</dbReference>
<protein>
    <submittedName>
        <fullName evidence="4">Uncharacterized protein</fullName>
    </submittedName>
</protein>
<proteinExistence type="predicted"/>
<dbReference type="InterPro" id="IPR014710">
    <property type="entry name" value="RmlC-like_jellyroll"/>
</dbReference>
<keyword evidence="3" id="KW-0408">Iron</keyword>